<dbReference type="Pfam" id="PF00460">
    <property type="entry name" value="Flg_bb_rod"/>
    <property type="match status" value="1"/>
</dbReference>
<keyword evidence="12" id="KW-1185">Reference proteome</keyword>
<dbReference type="PANTHER" id="PTHR30033">
    <property type="entry name" value="FLAGELLAR HOOK-ASSOCIATED PROTEIN 1"/>
    <property type="match status" value="1"/>
</dbReference>
<feature type="compositionally biased region" description="Polar residues" evidence="7">
    <location>
        <begin position="454"/>
        <end position="468"/>
    </location>
</feature>
<dbReference type="GO" id="GO:0009424">
    <property type="term" value="C:bacterial-type flagellum hook"/>
    <property type="evidence" value="ECO:0007669"/>
    <property type="project" value="InterPro"/>
</dbReference>
<dbReference type="Pfam" id="PF22638">
    <property type="entry name" value="FlgK_D1"/>
    <property type="match status" value="1"/>
</dbReference>
<evidence type="ECO:0000259" key="10">
    <source>
        <dbReference type="Pfam" id="PF22638"/>
    </source>
</evidence>
<evidence type="ECO:0000313" key="11">
    <source>
        <dbReference type="EMBL" id="OXY83278.1"/>
    </source>
</evidence>
<evidence type="ECO:0000259" key="9">
    <source>
        <dbReference type="Pfam" id="PF06429"/>
    </source>
</evidence>
<dbReference type="NCBIfam" id="TIGR02492">
    <property type="entry name" value="flgK_ends"/>
    <property type="match status" value="1"/>
</dbReference>
<evidence type="ECO:0000256" key="6">
    <source>
        <dbReference type="ARBA" id="ARBA00023143"/>
    </source>
</evidence>
<evidence type="ECO:0000313" key="12">
    <source>
        <dbReference type="Proteomes" id="UP000242757"/>
    </source>
</evidence>
<protein>
    <recommendedName>
        <fullName evidence="4">Flagellar hook-associated protein 1</fullName>
    </recommendedName>
</protein>
<dbReference type="Pfam" id="PF06429">
    <property type="entry name" value="Flg_bbr_C"/>
    <property type="match status" value="1"/>
</dbReference>
<feature type="domain" description="Flagellar basal-body/hook protein C-terminal" evidence="9">
    <location>
        <begin position="606"/>
        <end position="648"/>
    </location>
</feature>
<comment type="caution">
    <text evidence="11">The sequence shown here is derived from an EMBL/GenBank/DDBJ whole genome shotgun (WGS) entry which is preliminary data.</text>
</comment>
<evidence type="ECO:0000256" key="7">
    <source>
        <dbReference type="SAM" id="MobiDB-lite"/>
    </source>
</evidence>
<dbReference type="EMBL" id="NBIM01000001">
    <property type="protein sequence ID" value="OXY83278.1"/>
    <property type="molecule type" value="Genomic_DNA"/>
</dbReference>
<dbReference type="GO" id="GO:0005198">
    <property type="term" value="F:structural molecule activity"/>
    <property type="evidence" value="ECO:0007669"/>
    <property type="project" value="InterPro"/>
</dbReference>
<sequence>MYQTGVSGLLAAQAQLATTGHNIANVNTEGYSRQRAEQATTMHMFSGGNFYGTGTRVNDVTRMYQEYAFRDVLINNTEKAGAEALYNHLDYLDKTMTSVNAGLASSLDDLYGAINAVADNPGNLGNRELMLANAQDIVDHFNDFYSSVEQERMIKNRDIESRAEHISSLTAGIADLNQQILNAGQNAPPNDLLDQRDRLIQELGQQVHITTLKESNGMVSVMLGGREPLVSGNQAYQLEVRPGSPDQQQTELYLLPPNSNGQATRLRGSQALGGEMGALFHYRDQVLGPNLSDMGKTAIAIADAFNKIQAQGVDLNGNAGQNMFNDINDPDAMAKRFVGDNPGVSGAVEITDTGKLTGGEYSLKYQPNGDFLFTDVASGTEITVAAGDVVTGPGTQMTITPPNLGFTLTLSDTPNTGDEMLVQPTRQGAIDLTLNLKTGDQIAASGSLMVSPDGDNTGTAKPSVSLTEPTPPATAIAKADYPLNLKVEDDGSGGFVYNVTDRNGNSLFSGVPDADGKIAFNDVELSMNGDAQLYDQFEIRQASGSGNNENALAFAELQNKKWLNNGKSTVTDSLNQTAVGIGSMTRNQRVKADAADAAYQQSYDRMLATSGVNLDEEAANLLRFQQSYMAAARVVSTASETMNTLLQIR</sequence>
<proteinExistence type="inferred from homology"/>
<organism evidence="11 12">
    <name type="scientific">Oceanimonas doudoroffii</name>
    <dbReference type="NCBI Taxonomy" id="84158"/>
    <lineage>
        <taxon>Bacteria</taxon>
        <taxon>Pseudomonadati</taxon>
        <taxon>Pseudomonadota</taxon>
        <taxon>Gammaproteobacteria</taxon>
        <taxon>Aeromonadales</taxon>
        <taxon>Aeromonadaceae</taxon>
        <taxon>Oceanimonas</taxon>
    </lineage>
</organism>
<dbReference type="GO" id="GO:0005576">
    <property type="term" value="C:extracellular region"/>
    <property type="evidence" value="ECO:0007669"/>
    <property type="project" value="UniProtKB-SubCell"/>
</dbReference>
<feature type="domain" description="Flagellar basal body rod protein N-terminal" evidence="8">
    <location>
        <begin position="3"/>
        <end position="31"/>
    </location>
</feature>
<evidence type="ECO:0000256" key="2">
    <source>
        <dbReference type="ARBA" id="ARBA00004613"/>
    </source>
</evidence>
<reference evidence="11 12" key="1">
    <citation type="submission" date="2017-08" db="EMBL/GenBank/DDBJ databases">
        <title>A Genome Sequence of Oceanimonas doudoroffii ATCC 27123T.</title>
        <authorList>
            <person name="Brennan M.A."/>
            <person name="Maclea K.S."/>
            <person name="Mcclelland W.D."/>
            <person name="Trachtenberg A.M."/>
        </authorList>
    </citation>
    <scope>NUCLEOTIDE SEQUENCE [LARGE SCALE GENOMIC DNA]</scope>
    <source>
        <strain evidence="11 12">ATCC 27123</strain>
    </source>
</reference>
<keyword evidence="11" id="KW-0282">Flagellum</keyword>
<dbReference type="InterPro" id="IPR053927">
    <property type="entry name" value="FlgK_helical"/>
</dbReference>
<name>A0A233RIR2_9GAMM</name>
<keyword evidence="5" id="KW-0964">Secreted</keyword>
<gene>
    <name evidence="11" type="primary">flgK</name>
    <name evidence="11" type="ORF">B6S08_07240</name>
</gene>
<feature type="region of interest" description="Disordered" evidence="7">
    <location>
        <begin position="447"/>
        <end position="472"/>
    </location>
</feature>
<dbReference type="InterPro" id="IPR010930">
    <property type="entry name" value="Flg_bb/hook_C_dom"/>
</dbReference>
<evidence type="ECO:0000256" key="5">
    <source>
        <dbReference type="ARBA" id="ARBA00022525"/>
    </source>
</evidence>
<evidence type="ECO:0000256" key="4">
    <source>
        <dbReference type="ARBA" id="ARBA00016244"/>
    </source>
</evidence>
<dbReference type="PANTHER" id="PTHR30033:SF1">
    <property type="entry name" value="FLAGELLAR HOOK-ASSOCIATED PROTEIN 1"/>
    <property type="match status" value="1"/>
</dbReference>
<feature type="domain" description="Flagellar hook-associated protein FlgK helical" evidence="10">
    <location>
        <begin position="90"/>
        <end position="324"/>
    </location>
</feature>
<comment type="similarity">
    <text evidence="3">Belongs to the flagella basal body rod proteins family.</text>
</comment>
<accession>A0A233RIR2</accession>
<keyword evidence="11" id="KW-0969">Cilium</keyword>
<dbReference type="PRINTS" id="PR01005">
    <property type="entry name" value="FLGHOOKAP1"/>
</dbReference>
<dbReference type="OrthoDB" id="9802553at2"/>
<evidence type="ECO:0000259" key="8">
    <source>
        <dbReference type="Pfam" id="PF00460"/>
    </source>
</evidence>
<dbReference type="SUPFAM" id="SSF64518">
    <property type="entry name" value="Phase 1 flagellin"/>
    <property type="match status" value="2"/>
</dbReference>
<dbReference type="AlphaFoldDB" id="A0A233RIR2"/>
<dbReference type="GO" id="GO:0044780">
    <property type="term" value="P:bacterial-type flagellum assembly"/>
    <property type="evidence" value="ECO:0007669"/>
    <property type="project" value="InterPro"/>
</dbReference>
<keyword evidence="6" id="KW-0975">Bacterial flagellum</keyword>
<evidence type="ECO:0000256" key="1">
    <source>
        <dbReference type="ARBA" id="ARBA00004365"/>
    </source>
</evidence>
<comment type="subcellular location">
    <subcellularLocation>
        <location evidence="1">Bacterial flagellum</location>
    </subcellularLocation>
    <subcellularLocation>
        <location evidence="2">Secreted</location>
    </subcellularLocation>
</comment>
<keyword evidence="11" id="KW-0966">Cell projection</keyword>
<dbReference type="Proteomes" id="UP000242757">
    <property type="component" value="Unassembled WGS sequence"/>
</dbReference>
<dbReference type="InterPro" id="IPR001444">
    <property type="entry name" value="Flag_bb_rod_N"/>
</dbReference>
<evidence type="ECO:0000256" key="3">
    <source>
        <dbReference type="ARBA" id="ARBA00009677"/>
    </source>
</evidence>
<dbReference type="InterPro" id="IPR002371">
    <property type="entry name" value="FlgK"/>
</dbReference>